<evidence type="ECO:0000313" key="2">
    <source>
        <dbReference type="EMBL" id="OBQ45738.1"/>
    </source>
</evidence>
<keyword evidence="2" id="KW-0418">Kinase</keyword>
<organism evidence="2 3">
    <name type="scientific">Aphanizomenon flos-aquae WA102</name>
    <dbReference type="NCBI Taxonomy" id="1710896"/>
    <lineage>
        <taxon>Bacteria</taxon>
        <taxon>Bacillati</taxon>
        <taxon>Cyanobacteriota</taxon>
        <taxon>Cyanophyceae</taxon>
        <taxon>Nostocales</taxon>
        <taxon>Aphanizomenonaceae</taxon>
        <taxon>Aphanizomenon</taxon>
    </lineage>
</organism>
<dbReference type="Gene3D" id="3.40.50.300">
    <property type="entry name" value="P-loop containing nucleotide triphosphate hydrolases"/>
    <property type="match status" value="1"/>
</dbReference>
<accession>A0A1B7X8R8</accession>
<name>A0A1B7X8R8_APHFL</name>
<comment type="caution">
    <text evidence="2">The sequence shown here is derived from an EMBL/GenBank/DDBJ whole genome shotgun (WGS) entry which is preliminary data.</text>
</comment>
<protein>
    <submittedName>
        <fullName evidence="2">Histidine kinase</fullName>
    </submittedName>
</protein>
<keyword evidence="2" id="KW-0808">Transferase</keyword>
<dbReference type="PANTHER" id="PTHR46844">
    <property type="entry name" value="SLR5058 PROTEIN"/>
    <property type="match status" value="1"/>
</dbReference>
<dbReference type="EMBL" id="LJOW01000001">
    <property type="protein sequence ID" value="OBQ45738.1"/>
    <property type="molecule type" value="Genomic_DNA"/>
</dbReference>
<dbReference type="InterPro" id="IPR027417">
    <property type="entry name" value="P-loop_NTPase"/>
</dbReference>
<dbReference type="Proteomes" id="UP000092093">
    <property type="component" value="Unassembled WGS sequence"/>
</dbReference>
<proteinExistence type="predicted"/>
<dbReference type="AlphaFoldDB" id="A0A1B7X8R8"/>
<dbReference type="Pfam" id="PF22727">
    <property type="entry name" value="NCH2"/>
    <property type="match status" value="1"/>
</dbReference>
<dbReference type="PANTHER" id="PTHR46844:SF1">
    <property type="entry name" value="SLR5058 PROTEIN"/>
    <property type="match status" value="1"/>
</dbReference>
<dbReference type="PATRIC" id="fig|1710896.3.peg.75"/>
<gene>
    <name evidence="2" type="ORF">AN484_00345</name>
</gene>
<feature type="domain" description="NACHT" evidence="1">
    <location>
        <begin position="137"/>
        <end position="259"/>
    </location>
</feature>
<sequence length="724" mass="83766">MNYDKIGFKSVIRSGVSSVAFTIFQSFWRRKDKILGIFPQPLEKLAKELIVSACKQYEQNYIDEHGTLKVLGIREPVKLESVYTEVLFSNTDTNDNAIRSFAAIKNLDKLYPQEKSQKSKFQDSQQKLGIKLAYEKQYLMVLGEAGAGKSTFLRKVGIEALKGRKGGFKSGYIPVFVNLQKLSFSENEYIEKIIIEEFRTCKFPVPERFTSEALHQGRLLILLDGLEQIPSNKLSETINQIQSFVDRNNKNRFIVSCRPAYYHNFRQFSEVTIADFDDEKIQKFINNWFQGKNDHQTKMGDKCWELLQKSENKVAKELSHRPLFLTFLCLVYDRFQNFPNNRSVLCKKVLLILLEEWVLENRVLGDEIYQSLHTNLQELLLSEIAYTGFKSNRLLFSQREIVEQINKFLASNLDTPYYLDGKAVLDVIFIQKGILVESAEDVFSFSNLTLQEYLTAQYINDYHLAERLVTEHLIDKTWKDVFILVAEVTRGSADDLLVLMEKEVQKYINTPKLQALLNWSKQVTDVSTGNYKPIEKHLIAIANAKNYAIDYTMVKAHIQIYTNAITYANDYINTYEGKYADDYLKVYKKAHEKAYADTWKSFGNSIYDLSNTYANTIKYICVLKNLHIFDQNLNLTRLSLEIERLKAKIPNKKQSKEIHLAFALDFMKTLLNGFHLTPEMVDISVAEIEALDNYLYINNLIIECLKIADKLTPNLNSNLIAKGR</sequence>
<dbReference type="PROSITE" id="PS50837">
    <property type="entry name" value="NACHT"/>
    <property type="match status" value="1"/>
</dbReference>
<dbReference type="SUPFAM" id="SSF52540">
    <property type="entry name" value="P-loop containing nucleoside triphosphate hydrolases"/>
    <property type="match status" value="1"/>
</dbReference>
<dbReference type="GO" id="GO:0016301">
    <property type="term" value="F:kinase activity"/>
    <property type="evidence" value="ECO:0007669"/>
    <property type="project" value="UniProtKB-KW"/>
</dbReference>
<reference evidence="2 3" key="1">
    <citation type="submission" date="2015-09" db="EMBL/GenBank/DDBJ databases">
        <title>Aphanizomenon flos-aquae WA102.</title>
        <authorList>
            <person name="Driscoll C."/>
        </authorList>
    </citation>
    <scope>NUCLEOTIDE SEQUENCE [LARGE SCALE GENOMIC DNA]</scope>
    <source>
        <strain evidence="2">WA102</strain>
    </source>
</reference>
<evidence type="ECO:0000313" key="3">
    <source>
        <dbReference type="Proteomes" id="UP000092093"/>
    </source>
</evidence>
<dbReference type="Pfam" id="PF05729">
    <property type="entry name" value="NACHT"/>
    <property type="match status" value="1"/>
</dbReference>
<dbReference type="InterPro" id="IPR007111">
    <property type="entry name" value="NACHT_NTPase"/>
</dbReference>
<dbReference type="InterPro" id="IPR054501">
    <property type="entry name" value="NCH2"/>
</dbReference>
<evidence type="ECO:0000259" key="1">
    <source>
        <dbReference type="PROSITE" id="PS50837"/>
    </source>
</evidence>